<dbReference type="PANTHER" id="PTHR35400">
    <property type="entry name" value="SLR1083 PROTEIN"/>
    <property type="match status" value="1"/>
</dbReference>
<dbReference type="eggNOG" id="COG4636">
    <property type="taxonomic scope" value="Bacteria"/>
</dbReference>
<accession>C7QIP4</accession>
<evidence type="ECO:0000259" key="1">
    <source>
        <dbReference type="Pfam" id="PF05685"/>
    </source>
</evidence>
<dbReference type="HOGENOM" id="CLU_076312_4_1_11"/>
<gene>
    <name evidence="2" type="ordered locus">Caci_8121</name>
</gene>
<evidence type="ECO:0000313" key="2">
    <source>
        <dbReference type="EMBL" id="ACU76944.1"/>
    </source>
</evidence>
<feature type="domain" description="Putative restriction endonuclease" evidence="1">
    <location>
        <begin position="12"/>
        <end position="152"/>
    </location>
</feature>
<organism evidence="2 3">
    <name type="scientific">Catenulispora acidiphila (strain DSM 44928 / JCM 14897 / NBRC 102108 / NRRL B-24433 / ID139908)</name>
    <dbReference type="NCBI Taxonomy" id="479433"/>
    <lineage>
        <taxon>Bacteria</taxon>
        <taxon>Bacillati</taxon>
        <taxon>Actinomycetota</taxon>
        <taxon>Actinomycetes</taxon>
        <taxon>Catenulisporales</taxon>
        <taxon>Catenulisporaceae</taxon>
        <taxon>Catenulispora</taxon>
    </lineage>
</organism>
<dbReference type="InterPro" id="IPR008538">
    <property type="entry name" value="Uma2"/>
</dbReference>
<dbReference type="InParanoid" id="C7QIP4"/>
<dbReference type="STRING" id="479433.Caci_8121"/>
<reference evidence="2 3" key="1">
    <citation type="journal article" date="2009" name="Stand. Genomic Sci.">
        <title>Complete genome sequence of Catenulispora acidiphila type strain (ID 139908).</title>
        <authorList>
            <person name="Copeland A."/>
            <person name="Lapidus A."/>
            <person name="Glavina Del Rio T."/>
            <person name="Nolan M."/>
            <person name="Lucas S."/>
            <person name="Chen F."/>
            <person name="Tice H."/>
            <person name="Cheng J.F."/>
            <person name="Bruce D."/>
            <person name="Goodwin L."/>
            <person name="Pitluck S."/>
            <person name="Mikhailova N."/>
            <person name="Pati A."/>
            <person name="Ivanova N."/>
            <person name="Mavromatis K."/>
            <person name="Chen A."/>
            <person name="Palaniappan K."/>
            <person name="Chain P."/>
            <person name="Land M."/>
            <person name="Hauser L."/>
            <person name="Chang Y.J."/>
            <person name="Jeffries C.D."/>
            <person name="Chertkov O."/>
            <person name="Brettin T."/>
            <person name="Detter J.C."/>
            <person name="Han C."/>
            <person name="Ali Z."/>
            <person name="Tindall B.J."/>
            <person name="Goker M."/>
            <person name="Bristow J."/>
            <person name="Eisen J.A."/>
            <person name="Markowitz V."/>
            <person name="Hugenholtz P."/>
            <person name="Kyrpides N.C."/>
            <person name="Klenk H.P."/>
        </authorList>
    </citation>
    <scope>NUCLEOTIDE SEQUENCE [LARGE SCALE GENOMIC DNA]</scope>
    <source>
        <strain evidence="3">DSM 44928 / JCM 14897 / NBRC 102108 / NRRL B-24433 / ID139908</strain>
    </source>
</reference>
<dbReference type="KEGG" id="cai:Caci_8121"/>
<dbReference type="RefSeq" id="WP_015796669.1">
    <property type="nucleotide sequence ID" value="NC_013131.1"/>
</dbReference>
<dbReference type="InterPro" id="IPR012296">
    <property type="entry name" value="Nuclease_put_TT1808"/>
</dbReference>
<proteinExistence type="predicted"/>
<dbReference type="Pfam" id="PF05685">
    <property type="entry name" value="Uma2"/>
    <property type="match status" value="1"/>
</dbReference>
<dbReference type="CDD" id="cd06260">
    <property type="entry name" value="DUF820-like"/>
    <property type="match status" value="1"/>
</dbReference>
<evidence type="ECO:0000313" key="3">
    <source>
        <dbReference type="Proteomes" id="UP000000851"/>
    </source>
</evidence>
<protein>
    <recommendedName>
        <fullName evidence="1">Putative restriction endonuclease domain-containing protein</fullName>
    </recommendedName>
</protein>
<name>C7QIP4_CATAD</name>
<keyword evidence="3" id="KW-1185">Reference proteome</keyword>
<dbReference type="OrthoDB" id="3615205at2"/>
<dbReference type="Gene3D" id="3.90.1570.10">
    <property type="entry name" value="tt1808, chain A"/>
    <property type="match status" value="1"/>
</dbReference>
<dbReference type="Proteomes" id="UP000000851">
    <property type="component" value="Chromosome"/>
</dbReference>
<dbReference type="SUPFAM" id="SSF52980">
    <property type="entry name" value="Restriction endonuclease-like"/>
    <property type="match status" value="1"/>
</dbReference>
<dbReference type="PANTHER" id="PTHR35400:SF3">
    <property type="entry name" value="SLL1072 PROTEIN"/>
    <property type="match status" value="1"/>
</dbReference>
<dbReference type="AlphaFoldDB" id="C7QIP4"/>
<sequence length="182" mass="19754">MAVSAQERQLFHEFDAELHPNYRAELIAGRIVVSPPPPGSHAEVLAKVTKQLIRDAAVDTEISGHRGLETPFGNFIADLTVAEPGSFAGAPSWGTSAGSLMLVEVTSSAPEDDRETKRCAYAAAGIPIYLLIDRDRRETVLFSQPDVEAQDYRADIRVPFGTDLELPAPFCFVLTDFAPRAG</sequence>
<dbReference type="InterPro" id="IPR011335">
    <property type="entry name" value="Restrct_endonuc-II-like"/>
</dbReference>
<dbReference type="EMBL" id="CP001700">
    <property type="protein sequence ID" value="ACU76944.1"/>
    <property type="molecule type" value="Genomic_DNA"/>
</dbReference>